<proteinExistence type="predicted"/>
<reference evidence="1" key="1">
    <citation type="submission" date="2021-05" db="EMBL/GenBank/DDBJ databases">
        <authorList>
            <person name="Alioto T."/>
            <person name="Alioto T."/>
            <person name="Gomez Garrido J."/>
        </authorList>
    </citation>
    <scope>NUCLEOTIDE SEQUENCE</scope>
</reference>
<protein>
    <submittedName>
        <fullName evidence="1">Uncharacterized protein</fullName>
    </submittedName>
</protein>
<sequence length="125" mass="14119">MIESYPLCSLHPLCSLPLFYPVLCLQSSSFYSSPCFLLLTLFLSLVVPLQSSTVLSSSLYLLPTSPLSFSPSILLLLLNKGTLQSIVPKFRIVKESNFLLHDSYEYMIMIRITEDVFCFGTLILR</sequence>
<name>A0A8D9BUG7_9HEMI</name>
<accession>A0A8D9BUG7</accession>
<dbReference type="EMBL" id="HBUF01663454">
    <property type="protein sequence ID" value="CAG6789130.1"/>
    <property type="molecule type" value="Transcribed_RNA"/>
</dbReference>
<dbReference type="AlphaFoldDB" id="A0A8D9BUG7"/>
<organism evidence="1">
    <name type="scientific">Cacopsylla melanoneura</name>
    <dbReference type="NCBI Taxonomy" id="428564"/>
    <lineage>
        <taxon>Eukaryota</taxon>
        <taxon>Metazoa</taxon>
        <taxon>Ecdysozoa</taxon>
        <taxon>Arthropoda</taxon>
        <taxon>Hexapoda</taxon>
        <taxon>Insecta</taxon>
        <taxon>Pterygota</taxon>
        <taxon>Neoptera</taxon>
        <taxon>Paraneoptera</taxon>
        <taxon>Hemiptera</taxon>
        <taxon>Sternorrhyncha</taxon>
        <taxon>Psylloidea</taxon>
        <taxon>Psyllidae</taxon>
        <taxon>Psyllinae</taxon>
        <taxon>Cacopsylla</taxon>
    </lineage>
</organism>
<evidence type="ECO:0000313" key="1">
    <source>
        <dbReference type="EMBL" id="CAG6789130.1"/>
    </source>
</evidence>